<gene>
    <name evidence="5" type="ORF">LPJ61_000254</name>
</gene>
<feature type="compositionally biased region" description="Low complexity" evidence="2">
    <location>
        <begin position="630"/>
        <end position="639"/>
    </location>
</feature>
<dbReference type="Proteomes" id="UP001143981">
    <property type="component" value="Unassembled WGS sequence"/>
</dbReference>
<feature type="compositionally biased region" description="Basic residues" evidence="2">
    <location>
        <begin position="1218"/>
        <end position="1227"/>
    </location>
</feature>
<feature type="compositionally biased region" description="Low complexity" evidence="2">
    <location>
        <begin position="507"/>
        <end position="517"/>
    </location>
</feature>
<feature type="region of interest" description="Disordered" evidence="2">
    <location>
        <begin position="552"/>
        <end position="592"/>
    </location>
</feature>
<feature type="region of interest" description="Disordered" evidence="2">
    <location>
        <begin position="497"/>
        <end position="532"/>
    </location>
</feature>
<comment type="caution">
    <text evidence="5">The sequence shown here is derived from an EMBL/GenBank/DDBJ whole genome shotgun (WGS) entry which is preliminary data.</text>
</comment>
<dbReference type="OrthoDB" id="608866at2759"/>
<feature type="compositionally biased region" description="Low complexity" evidence="2">
    <location>
        <begin position="1276"/>
        <end position="1299"/>
    </location>
</feature>
<reference evidence="5" key="1">
    <citation type="submission" date="2022-07" db="EMBL/GenBank/DDBJ databases">
        <title>Phylogenomic reconstructions and comparative analyses of Kickxellomycotina fungi.</title>
        <authorList>
            <person name="Reynolds N.K."/>
            <person name="Stajich J.E."/>
            <person name="Barry K."/>
            <person name="Grigoriev I.V."/>
            <person name="Crous P."/>
            <person name="Smith M.E."/>
        </authorList>
    </citation>
    <scope>NUCLEOTIDE SEQUENCE</scope>
    <source>
        <strain evidence="5">BCRC 34381</strain>
    </source>
</reference>
<evidence type="ECO:0000313" key="6">
    <source>
        <dbReference type="Proteomes" id="UP001143981"/>
    </source>
</evidence>
<dbReference type="Pfam" id="PF00249">
    <property type="entry name" value="Myb_DNA-binding"/>
    <property type="match status" value="1"/>
</dbReference>
<feature type="region of interest" description="Disordered" evidence="2">
    <location>
        <begin position="71"/>
        <end position="120"/>
    </location>
</feature>
<sequence length="1487" mass="150703">MRPDKSYESSAQSTDSEHAGGRSTESASSSSLGGSAAAAARVLAAWQDRTSSSSDDMAAVAAVAAAAAAAGESSALWPTAQPPTALHHSTTPTPRPSQSAALGAQTRESSAPASSSAGAHQRPDMGLLALLNSAAAYVAESTDGPDAALREQERSMAGAYGPHGELLSGSSLTLSSINSGLGQAPASSGDNSRGSYSGAYDAQFSSAAYQDLAQALRHIAATTAGSEHGAPGAVDPMGQPPFDARSFPGGESMDSAVAAAAAAATGVHPDMIMSGSSDSTPHSARMMDVGDAAAAAPKRKRKDGGPPPQPPQAKRKASHSGERGKPGSASDIRRVARKWTEEETDNLLQGCSKYGVGAWKKILDDPNFSFNSRTSVDLKDRFRTIRAQECAQSPHAKVSRKSNGKIPDVVWPLPPNSQRLQGLHRVQRKPTRNYTADEDRRLLIGVLRHANHWTKIAADSDLQLGNRPGQSLRDRLRNAFPEVFELFGYVIPKKERADRERFTTPTSQSSQDRAGSSSKRKAPTGSKRLDGEIPDHIREKILCILHSMNAPLDPRPIPGADGGDDDDGDGDSDMADSCVASPRGASEAPDDDAMDTFVEHGVLDGPHAAGYRSVASRLAGAGSKGVTVQSSGAGAAAGDGSRGRRRASTRGARSASRSGMDGVPRHTPASLGLAGDSAFKLDGRAGLGFAAGASGSGGIHSAPANGASAAEQMAHHRNLLGDFFSPSAFLRQIDTMTPTDQLDALALEGRIASGYSTPTQSSKRRHSIQAHFNDALEAVAAAAAAGGISRSTIAPTLGFFHPGITGLDHAGAGMADSSGLPLNTVETIRRMTVAGPIGADPYLFPRLPDDDASVAAAVAAAANMSVQIGSAQDTAGAVVSDHSAAQTACSEATAAAHTVDSMDAFKISSCSSVDISMPTPAYAHGHDYHTGHRGQFRSAQRLLRANGVADDNSIGLSSASAGDPAVDIEALTQLGEWFPGLGSGGFGWNLAASSGANGSGAAGSGGESIDPNMLDAGLGVAGHEAGLTHARRRSQFDWYGLTPSLAAALEVAGTTAVAAAAHAASVSDTSCLAPLSIGGTAGQPTCRRPSMPVFPSFTYAQSNEMLGIAGALHTDGAHASMTTAEPAVFGGGGQDGAGIAAAAAVAAAAVAVALSDGSESMGIQTADPAAGPGQLHGMRSYSLGTSTAITSSALARVAGLTGVPQRPAPGAMRPRVASTHHGRRRTMHVPPSLVEGVASSEFGDDGGSLAAGPQAHHGGHPYAYPPRPTNAPPRVAGSALPARARRSSAAGRSHGQASADSAAVQSPLPATVAGAETELQHLRAHSGTKLSQDVLGDPVRASDLLAGGGHFDLAAPAPAALQPAAAGGDRTHGCGGSSSGSSVDLGAMAALGAGSGPGIDLSFKSAFWAGGTDESSRPSMHDETRSLVEPRGDLLVGMVDLYRPASATPADSHRRLGLADVGSARSGSPVAPRSAASTPGRHRAVGI</sequence>
<dbReference type="Gene3D" id="1.10.246.220">
    <property type="match status" value="1"/>
</dbReference>
<feature type="compositionally biased region" description="Polar residues" evidence="2">
    <location>
        <begin position="87"/>
        <end position="100"/>
    </location>
</feature>
<keyword evidence="1" id="KW-0539">Nucleus</keyword>
<feature type="region of interest" description="Disordered" evidence="2">
    <location>
        <begin position="623"/>
        <end position="669"/>
    </location>
</feature>
<organism evidence="5 6">
    <name type="scientific">Coemansia biformis</name>
    <dbReference type="NCBI Taxonomy" id="1286918"/>
    <lineage>
        <taxon>Eukaryota</taxon>
        <taxon>Fungi</taxon>
        <taxon>Fungi incertae sedis</taxon>
        <taxon>Zoopagomycota</taxon>
        <taxon>Kickxellomycotina</taxon>
        <taxon>Kickxellomycetes</taxon>
        <taxon>Kickxellales</taxon>
        <taxon>Kickxellaceae</taxon>
        <taxon>Coemansia</taxon>
    </lineage>
</organism>
<feature type="region of interest" description="Disordered" evidence="2">
    <location>
        <begin position="226"/>
        <end position="251"/>
    </location>
</feature>
<evidence type="ECO:0000256" key="2">
    <source>
        <dbReference type="SAM" id="MobiDB-lite"/>
    </source>
</evidence>
<accession>A0A9W7YH16</accession>
<feature type="region of interest" description="Disordered" evidence="2">
    <location>
        <begin position="1202"/>
        <end position="1307"/>
    </location>
</feature>
<feature type="region of interest" description="Disordered" evidence="2">
    <location>
        <begin position="1460"/>
        <end position="1487"/>
    </location>
</feature>
<feature type="compositionally biased region" description="Acidic residues" evidence="2">
    <location>
        <begin position="562"/>
        <end position="574"/>
    </location>
</feature>
<dbReference type="PANTHER" id="PTHR46734">
    <property type="entry name" value="TELOMERIC REPEAT-BINDING FACTOR 1 TERF1"/>
    <property type="match status" value="1"/>
</dbReference>
<dbReference type="Gene3D" id="1.10.10.60">
    <property type="entry name" value="Homeodomain-like"/>
    <property type="match status" value="1"/>
</dbReference>
<feature type="compositionally biased region" description="Low complexity" evidence="2">
    <location>
        <begin position="109"/>
        <end position="119"/>
    </location>
</feature>
<dbReference type="SUPFAM" id="SSF46689">
    <property type="entry name" value="Homeodomain-like"/>
    <property type="match status" value="2"/>
</dbReference>
<dbReference type="PROSITE" id="PS51294">
    <property type="entry name" value="HTH_MYB"/>
    <property type="match status" value="1"/>
</dbReference>
<dbReference type="PANTHER" id="PTHR46734:SF1">
    <property type="entry name" value="TELOMERIC REPEAT-BINDING FACTOR 1"/>
    <property type="match status" value="1"/>
</dbReference>
<dbReference type="InterPro" id="IPR009057">
    <property type="entry name" value="Homeodomain-like_sf"/>
</dbReference>
<feature type="compositionally biased region" description="Basic and acidic residues" evidence="2">
    <location>
        <begin position="319"/>
        <end position="333"/>
    </location>
</feature>
<evidence type="ECO:0008006" key="7">
    <source>
        <dbReference type="Google" id="ProtNLM"/>
    </source>
</evidence>
<proteinExistence type="predicted"/>
<dbReference type="InterPro" id="IPR017930">
    <property type="entry name" value="Myb_dom"/>
</dbReference>
<feature type="compositionally biased region" description="Low complexity" evidence="2">
    <location>
        <begin position="649"/>
        <end position="659"/>
    </location>
</feature>
<dbReference type="PROSITE" id="PS50090">
    <property type="entry name" value="MYB_LIKE"/>
    <property type="match status" value="1"/>
</dbReference>
<dbReference type="InterPro" id="IPR001005">
    <property type="entry name" value="SANT/Myb"/>
</dbReference>
<protein>
    <recommendedName>
        <fullName evidence="7">Myb-like domain-containing protein</fullName>
    </recommendedName>
</protein>
<name>A0A9W7YH16_9FUNG</name>
<dbReference type="InterPro" id="IPR052450">
    <property type="entry name" value="TRBD-Containing_Protein"/>
</dbReference>
<feature type="compositionally biased region" description="Low complexity" evidence="2">
    <location>
        <begin position="21"/>
        <end position="40"/>
    </location>
</feature>
<evidence type="ECO:0000259" key="4">
    <source>
        <dbReference type="PROSITE" id="PS51294"/>
    </source>
</evidence>
<dbReference type="CDD" id="cd11660">
    <property type="entry name" value="SANT_TRF"/>
    <property type="match status" value="1"/>
</dbReference>
<evidence type="ECO:0000313" key="5">
    <source>
        <dbReference type="EMBL" id="KAJ1735948.1"/>
    </source>
</evidence>
<feature type="domain" description="Myb-like" evidence="3">
    <location>
        <begin position="338"/>
        <end position="386"/>
    </location>
</feature>
<dbReference type="EMBL" id="JANBOI010000007">
    <property type="protein sequence ID" value="KAJ1735948.1"/>
    <property type="molecule type" value="Genomic_DNA"/>
</dbReference>
<keyword evidence="6" id="KW-1185">Reference proteome</keyword>
<dbReference type="SMART" id="SM00717">
    <property type="entry name" value="SANT"/>
    <property type="match status" value="2"/>
</dbReference>
<feature type="region of interest" description="Disordered" evidence="2">
    <location>
        <begin position="292"/>
        <end position="333"/>
    </location>
</feature>
<evidence type="ECO:0000259" key="3">
    <source>
        <dbReference type="PROSITE" id="PS50090"/>
    </source>
</evidence>
<feature type="domain" description="HTH myb-type" evidence="4">
    <location>
        <begin position="331"/>
        <end position="390"/>
    </location>
</feature>
<evidence type="ECO:0000256" key="1">
    <source>
        <dbReference type="ARBA" id="ARBA00023242"/>
    </source>
</evidence>
<feature type="region of interest" description="Disordered" evidence="2">
    <location>
        <begin position="1"/>
        <end position="40"/>
    </location>
</feature>